<dbReference type="AlphaFoldDB" id="A0A7R6BES7"/>
<dbReference type="InterPro" id="IPR016186">
    <property type="entry name" value="C-type_lectin-like/link_sf"/>
</dbReference>
<proteinExistence type="evidence at transcript level"/>
<evidence type="ECO:0000259" key="2">
    <source>
        <dbReference type="PROSITE" id="PS50041"/>
    </source>
</evidence>
<dbReference type="EMBL" id="KY419511">
    <property type="protein sequence ID" value="ARD09216.1"/>
    <property type="molecule type" value="mRNA"/>
</dbReference>
<dbReference type="InterPro" id="IPR016187">
    <property type="entry name" value="CTDL_fold"/>
</dbReference>
<dbReference type="CDD" id="cd00037">
    <property type="entry name" value="CLECT"/>
    <property type="match status" value="1"/>
</dbReference>
<dbReference type="Gene3D" id="3.10.100.10">
    <property type="entry name" value="Mannose-Binding Protein A, subunit A"/>
    <property type="match status" value="1"/>
</dbReference>
<keyword evidence="3" id="KW-0430">Lectin</keyword>
<evidence type="ECO:0000313" key="3">
    <source>
        <dbReference type="EMBL" id="ARD09216.1"/>
    </source>
</evidence>
<dbReference type="SUPFAM" id="SSF56436">
    <property type="entry name" value="C-type lectin-like"/>
    <property type="match status" value="1"/>
</dbReference>
<dbReference type="PROSITE" id="PS50041">
    <property type="entry name" value="C_TYPE_LECTIN_2"/>
    <property type="match status" value="1"/>
</dbReference>
<reference evidence="3" key="1">
    <citation type="submission" date="2017-01" db="EMBL/GenBank/DDBJ databases">
        <title>Molecular cloning and characterization of a lectin gene from Portunus trituberculatus.</title>
        <authorList>
            <person name="Lu J."/>
        </authorList>
    </citation>
    <scope>NUCLEOTIDE SEQUENCE</scope>
</reference>
<feature type="domain" description="C-type lectin" evidence="2">
    <location>
        <begin position="34"/>
        <end position="160"/>
    </location>
</feature>
<dbReference type="GO" id="GO:0030246">
    <property type="term" value="F:carbohydrate binding"/>
    <property type="evidence" value="ECO:0007669"/>
    <property type="project" value="UniProtKB-KW"/>
</dbReference>
<evidence type="ECO:0000256" key="1">
    <source>
        <dbReference type="SAM" id="SignalP"/>
    </source>
</evidence>
<sequence length="166" mass="18711">MKWGASLAVAAAALSLASVEATCPEDYINIGDEYRDVCIFIHRPKDKWHAMRASCQDMGLDLATLTGNLHTKVIQYINNHAAEDLKGETFWIGGTDEVLDGNWKWIHDKSEIPLGTPHWYPCNRKQEPDGGTNQNYLCLPHPKFYFQSCDGDDKHMGICQLFPDSL</sequence>
<dbReference type="InterPro" id="IPR001304">
    <property type="entry name" value="C-type_lectin-like"/>
</dbReference>
<dbReference type="Pfam" id="PF00059">
    <property type="entry name" value="Lectin_C"/>
    <property type="match status" value="1"/>
</dbReference>
<organism evidence="3">
    <name type="scientific">Portunus trituberculatus</name>
    <name type="common">Swimming crab</name>
    <name type="synonym">Neptunus trituberculatus</name>
    <dbReference type="NCBI Taxonomy" id="210409"/>
    <lineage>
        <taxon>Eukaryota</taxon>
        <taxon>Metazoa</taxon>
        <taxon>Ecdysozoa</taxon>
        <taxon>Arthropoda</taxon>
        <taxon>Crustacea</taxon>
        <taxon>Multicrustacea</taxon>
        <taxon>Malacostraca</taxon>
        <taxon>Eumalacostraca</taxon>
        <taxon>Eucarida</taxon>
        <taxon>Decapoda</taxon>
        <taxon>Pleocyemata</taxon>
        <taxon>Brachyura</taxon>
        <taxon>Eubrachyura</taxon>
        <taxon>Portunoidea</taxon>
        <taxon>Portunidae</taxon>
        <taxon>Portuninae</taxon>
        <taxon>Portunus</taxon>
    </lineage>
</organism>
<name>A0A7R6BES7_PORTR</name>
<accession>A0A7R6BES7</accession>
<feature type="chain" id="PRO_5031353975" evidence="1">
    <location>
        <begin position="22"/>
        <end position="166"/>
    </location>
</feature>
<feature type="signal peptide" evidence="1">
    <location>
        <begin position="1"/>
        <end position="21"/>
    </location>
</feature>
<dbReference type="SMART" id="SM00034">
    <property type="entry name" value="CLECT"/>
    <property type="match status" value="1"/>
</dbReference>
<protein>
    <submittedName>
        <fullName evidence="3">C-type lectin</fullName>
    </submittedName>
</protein>
<keyword evidence="1" id="KW-0732">Signal</keyword>